<organism evidence="7 8">
    <name type="scientific">Zavarzinia compransoris</name>
    <dbReference type="NCBI Taxonomy" id="1264899"/>
    <lineage>
        <taxon>Bacteria</taxon>
        <taxon>Pseudomonadati</taxon>
        <taxon>Pseudomonadota</taxon>
        <taxon>Alphaproteobacteria</taxon>
        <taxon>Rhodospirillales</taxon>
        <taxon>Zavarziniaceae</taxon>
        <taxon>Zavarzinia</taxon>
    </lineage>
</organism>
<dbReference type="GO" id="GO:0006790">
    <property type="term" value="P:sulfur compound metabolic process"/>
    <property type="evidence" value="ECO:0007669"/>
    <property type="project" value="TreeGrafter"/>
</dbReference>
<dbReference type="GO" id="GO:0046872">
    <property type="term" value="F:metal ion binding"/>
    <property type="evidence" value="ECO:0007669"/>
    <property type="project" value="UniProtKB-KW"/>
</dbReference>
<dbReference type="GO" id="GO:0005737">
    <property type="term" value="C:cytoplasm"/>
    <property type="evidence" value="ECO:0007669"/>
    <property type="project" value="TreeGrafter"/>
</dbReference>
<evidence type="ECO:0000313" key="8">
    <source>
        <dbReference type="Proteomes" id="UP000246077"/>
    </source>
</evidence>
<dbReference type="InterPro" id="IPR003819">
    <property type="entry name" value="TauD/TfdA-like"/>
</dbReference>
<keyword evidence="4" id="KW-0560">Oxidoreductase</keyword>
<gene>
    <name evidence="7" type="ORF">DKG75_07790</name>
</gene>
<dbReference type="InterPro" id="IPR051323">
    <property type="entry name" value="AtsK-like"/>
</dbReference>
<dbReference type="SUPFAM" id="SSF51197">
    <property type="entry name" value="Clavaminate synthase-like"/>
    <property type="match status" value="1"/>
</dbReference>
<dbReference type="GO" id="GO:0000908">
    <property type="term" value="F:taurine dioxygenase activity"/>
    <property type="evidence" value="ECO:0007669"/>
    <property type="project" value="TreeGrafter"/>
</dbReference>
<keyword evidence="5" id="KW-0408">Iron</keyword>
<dbReference type="EMBL" id="QGLF01000002">
    <property type="protein sequence ID" value="PWR21876.1"/>
    <property type="molecule type" value="Genomic_DNA"/>
</dbReference>
<keyword evidence="3 7" id="KW-0223">Dioxygenase</keyword>
<name>A0A317E6M0_9PROT</name>
<protein>
    <submittedName>
        <fullName evidence="7">Taurine dioxygenase</fullName>
    </submittedName>
</protein>
<evidence type="ECO:0000256" key="2">
    <source>
        <dbReference type="ARBA" id="ARBA00022723"/>
    </source>
</evidence>
<evidence type="ECO:0000256" key="4">
    <source>
        <dbReference type="ARBA" id="ARBA00023002"/>
    </source>
</evidence>
<dbReference type="Proteomes" id="UP000246077">
    <property type="component" value="Unassembled WGS sequence"/>
</dbReference>
<dbReference type="RefSeq" id="WP_109920520.1">
    <property type="nucleotide sequence ID" value="NZ_QGLF01000002.1"/>
</dbReference>
<sequence length="304" mass="33507">MSFYRDLSDKPALQAWNTAPHAPYEHLTVTPLAPTIGARVTGLDLGAPLSEPALAELRRAVHEHLVLALPGRGLTPDDHKRLGRYFGHLHSHLLGASRVIAGGTYDPEVLSWRTGAESRFTAGDAWHADVSCDEHPILVSALRVTKLPAVGGGDTAFANMYLAYDTLSDRLKALLAGLTAIHDGGHAWTHGYGSAPQAGHDFPVAEHPVVARHPYTGRPYLYVNPAFTTHIVQLPRPESDALLGFLARHVERSLALQVRVHWEPDMVLLWDNWAAQHHAVWDYFPFERWGERVSAVPDFRPLAA</sequence>
<evidence type="ECO:0000256" key="1">
    <source>
        <dbReference type="ARBA" id="ARBA00005896"/>
    </source>
</evidence>
<keyword evidence="2" id="KW-0479">Metal-binding</keyword>
<reference evidence="8" key="1">
    <citation type="submission" date="2018-05" db="EMBL/GenBank/DDBJ databases">
        <title>Zavarzinia sp. HR-AS.</title>
        <authorList>
            <person name="Lee Y."/>
            <person name="Jeon C.O."/>
        </authorList>
    </citation>
    <scope>NUCLEOTIDE SEQUENCE [LARGE SCALE GENOMIC DNA]</scope>
    <source>
        <strain evidence="8">DSM 1231</strain>
    </source>
</reference>
<dbReference type="PANTHER" id="PTHR30468:SF1">
    <property type="entry name" value="ALPHA-KETOGLUTARATE-DEPENDENT SULFONATE DIOXYGENASE"/>
    <property type="match status" value="1"/>
</dbReference>
<dbReference type="OrthoDB" id="7346227at2"/>
<evidence type="ECO:0000313" key="7">
    <source>
        <dbReference type="EMBL" id="PWR21876.1"/>
    </source>
</evidence>
<proteinExistence type="inferred from homology"/>
<feature type="domain" description="TauD/TfdA-like" evidence="6">
    <location>
        <begin position="29"/>
        <end position="292"/>
    </location>
</feature>
<comment type="caution">
    <text evidence="7">The sequence shown here is derived from an EMBL/GenBank/DDBJ whole genome shotgun (WGS) entry which is preliminary data.</text>
</comment>
<evidence type="ECO:0000256" key="3">
    <source>
        <dbReference type="ARBA" id="ARBA00022964"/>
    </source>
</evidence>
<dbReference type="Pfam" id="PF02668">
    <property type="entry name" value="TauD"/>
    <property type="match status" value="1"/>
</dbReference>
<dbReference type="AlphaFoldDB" id="A0A317E6M0"/>
<comment type="similarity">
    <text evidence="1">Belongs to the TfdA dioxygenase family.</text>
</comment>
<dbReference type="Gene3D" id="3.60.130.10">
    <property type="entry name" value="Clavaminate synthase-like"/>
    <property type="match status" value="1"/>
</dbReference>
<accession>A0A317E6M0</accession>
<evidence type="ECO:0000256" key="5">
    <source>
        <dbReference type="ARBA" id="ARBA00023004"/>
    </source>
</evidence>
<keyword evidence="8" id="KW-1185">Reference proteome</keyword>
<dbReference type="InterPro" id="IPR042098">
    <property type="entry name" value="TauD-like_sf"/>
</dbReference>
<evidence type="ECO:0000259" key="6">
    <source>
        <dbReference type="Pfam" id="PF02668"/>
    </source>
</evidence>
<dbReference type="PANTHER" id="PTHR30468">
    <property type="entry name" value="ALPHA-KETOGLUTARATE-DEPENDENT SULFONATE DIOXYGENASE"/>
    <property type="match status" value="1"/>
</dbReference>